<dbReference type="AlphaFoldDB" id="A0AAD7GIY1"/>
<keyword evidence="4" id="KW-1185">Reference proteome</keyword>
<feature type="compositionally biased region" description="Low complexity" evidence="1">
    <location>
        <begin position="121"/>
        <end position="133"/>
    </location>
</feature>
<evidence type="ECO:0000313" key="4">
    <source>
        <dbReference type="Proteomes" id="UP001221757"/>
    </source>
</evidence>
<feature type="compositionally biased region" description="Basic and acidic residues" evidence="1">
    <location>
        <begin position="1"/>
        <end position="12"/>
    </location>
</feature>
<sequence length="1140" mass="118942">MLPTEEIAHEVEFNIGHPQGIHSNPPPGTPPPAQPGPQGSSQQAGSPGPGPGSPGPGPPPASNNGGPPPPGQGSGNNGGPPGGNGNNGGPPPGGSNNNPGGGSSGGNNNNPGPGSGGGGASSPSSPPSESQGPDSTTFPPANVPTTAPSPNDATLDGDFDTRLDQQIGYFSPPFDRAFYNQVFPGMEISDQEIQDNNSPSRRDLARRGFFSKVVSVVKKAVTVAVAVVKAIPAVVQTVAAVVTSLCAQLLVIFPSNLDEEVVAVVLNTVAAVLPSFNLTPVNTDWSFTLPPAGFLPTEENVFGQGFKMFSYKKSGTYTIKGKEVEKEAGVTAYCIGCQISGKLHILGTLRYTFPTFITAATIQISGPMNLYAEVGLLLYTTLEKGFEKNILTIPISALAIDIPDIIKFGPEITLTMSASLKFEADGFLGVGLNATWSPGFSITLNFLNPLASTYANLAPSIVPVFQIGAAISITAEVKAEAGLELALNLFNGKVNLAAGVYYENGYTAQLIDGFMSGDDPQIGNGCNGLSVCLQQDKKAYLSAVQLSYSLYETSTIVKSWCETGVPTSQTTDDSIVPITTPTIPILTANPVPTFTTLCDSGASSYTASDQSIYRLECNSDRGGNDLTSSFSNPPTTFQACMDACSAWTFNNPFTPCLAVAWVPSRIPYGCYLKNPLPNSNPSPPGLAVDSAVVTRFAATCPDDNNGYYTSYTDGASYLIACDQDYPGNDIPPSPTLHVATLRLCIDMCSSYNLNNPGVALPCMGVSYVYADSGNSLACFLKNNMGGAHYQQSAYSVHSALLKPLPATRRRRGRLGAARGFNRRDTQYLTDADGMTTATYLTDADGMTTGTITDPPTTATDTTPSSTLYSLVVPTDDSKSPPGFSFDSSGLNDTQGQEDISAMNQAPYTNTTSDTPVNASDSNTTDSTAPANDYNGTVAQVWTIDRKAYLFNSMNGNLFLADIANSPGSSGGVDTSSMFQATDEPSGMYADYTGRVLYVYEDELNAYNVSRIRLANETTFPLTAIFVTIAPADTVTGDGGSPNLIAMSTVGGVYYLAACLFHANDAVAKLFVMRSMDGVATLANPGLQGTVTGGSVDHCVLVGLQIVADEDKSEEISPSASTGDPTATPTTTDDAPPAAAR</sequence>
<dbReference type="Proteomes" id="UP001221757">
    <property type="component" value="Unassembled WGS sequence"/>
</dbReference>
<feature type="compositionally biased region" description="Polar residues" evidence="1">
    <location>
        <begin position="885"/>
        <end position="895"/>
    </location>
</feature>
<feature type="compositionally biased region" description="Gly residues" evidence="1">
    <location>
        <begin position="72"/>
        <end position="88"/>
    </location>
</feature>
<accession>A0AAD7GIY1</accession>
<comment type="caution">
    <text evidence="3">The sequence shown here is derived from an EMBL/GenBank/DDBJ whole genome shotgun (WGS) entry which is preliminary data.</text>
</comment>
<evidence type="ECO:0000313" key="3">
    <source>
        <dbReference type="EMBL" id="KAJ7691286.1"/>
    </source>
</evidence>
<feature type="region of interest" description="Disordered" evidence="1">
    <location>
        <begin position="1"/>
        <end position="159"/>
    </location>
</feature>
<feature type="region of interest" description="Disordered" evidence="1">
    <location>
        <begin position="1110"/>
        <end position="1140"/>
    </location>
</feature>
<feature type="compositionally biased region" description="Low complexity" evidence="1">
    <location>
        <begin position="36"/>
        <end position="46"/>
    </location>
</feature>
<gene>
    <name evidence="3" type="ORF">B0H17DRAFT_564985</name>
</gene>
<dbReference type="Pfam" id="PF23865">
    <property type="entry name" value="DUF7223"/>
    <property type="match status" value="1"/>
</dbReference>
<feature type="compositionally biased region" description="Polar residues" evidence="1">
    <location>
        <begin position="134"/>
        <end position="152"/>
    </location>
</feature>
<feature type="compositionally biased region" description="Pro residues" evidence="1">
    <location>
        <begin position="24"/>
        <end position="35"/>
    </location>
</feature>
<evidence type="ECO:0000256" key="1">
    <source>
        <dbReference type="SAM" id="MobiDB-lite"/>
    </source>
</evidence>
<organism evidence="3 4">
    <name type="scientific">Mycena rosella</name>
    <name type="common">Pink bonnet</name>
    <name type="synonym">Agaricus rosellus</name>
    <dbReference type="NCBI Taxonomy" id="1033263"/>
    <lineage>
        <taxon>Eukaryota</taxon>
        <taxon>Fungi</taxon>
        <taxon>Dikarya</taxon>
        <taxon>Basidiomycota</taxon>
        <taxon>Agaricomycotina</taxon>
        <taxon>Agaricomycetes</taxon>
        <taxon>Agaricomycetidae</taxon>
        <taxon>Agaricales</taxon>
        <taxon>Marasmiineae</taxon>
        <taxon>Mycenaceae</taxon>
        <taxon>Mycena</taxon>
    </lineage>
</organism>
<reference evidence="3" key="1">
    <citation type="submission" date="2023-03" db="EMBL/GenBank/DDBJ databases">
        <title>Massive genome expansion in bonnet fungi (Mycena s.s.) driven by repeated elements and novel gene families across ecological guilds.</title>
        <authorList>
            <consortium name="Lawrence Berkeley National Laboratory"/>
            <person name="Harder C.B."/>
            <person name="Miyauchi S."/>
            <person name="Viragh M."/>
            <person name="Kuo A."/>
            <person name="Thoen E."/>
            <person name="Andreopoulos B."/>
            <person name="Lu D."/>
            <person name="Skrede I."/>
            <person name="Drula E."/>
            <person name="Henrissat B."/>
            <person name="Morin E."/>
            <person name="Kohler A."/>
            <person name="Barry K."/>
            <person name="LaButti K."/>
            <person name="Morin E."/>
            <person name="Salamov A."/>
            <person name="Lipzen A."/>
            <person name="Mereny Z."/>
            <person name="Hegedus B."/>
            <person name="Baldrian P."/>
            <person name="Stursova M."/>
            <person name="Weitz H."/>
            <person name="Taylor A."/>
            <person name="Grigoriev I.V."/>
            <person name="Nagy L.G."/>
            <person name="Martin F."/>
            <person name="Kauserud H."/>
        </authorList>
    </citation>
    <scope>NUCLEOTIDE SEQUENCE</scope>
    <source>
        <strain evidence="3">CBHHK067</strain>
    </source>
</reference>
<dbReference type="InterPro" id="IPR055647">
    <property type="entry name" value="DUF7223"/>
</dbReference>
<feature type="region of interest" description="Disordered" evidence="1">
    <location>
        <begin position="905"/>
        <end position="930"/>
    </location>
</feature>
<feature type="compositionally biased region" description="Low complexity" evidence="1">
    <location>
        <begin position="1116"/>
        <end position="1140"/>
    </location>
</feature>
<dbReference type="EMBL" id="JARKIE010000059">
    <property type="protein sequence ID" value="KAJ7691286.1"/>
    <property type="molecule type" value="Genomic_DNA"/>
</dbReference>
<name>A0AAD7GIY1_MYCRO</name>
<proteinExistence type="predicted"/>
<feature type="compositionally biased region" description="Pro residues" evidence="1">
    <location>
        <begin position="48"/>
        <end position="71"/>
    </location>
</feature>
<feature type="region of interest" description="Disordered" evidence="1">
    <location>
        <begin position="876"/>
        <end position="895"/>
    </location>
</feature>
<feature type="domain" description="DUF7223" evidence="2">
    <location>
        <begin position="328"/>
        <end position="494"/>
    </location>
</feature>
<protein>
    <recommendedName>
        <fullName evidence="2">DUF7223 domain-containing protein</fullName>
    </recommendedName>
</protein>
<evidence type="ECO:0000259" key="2">
    <source>
        <dbReference type="Pfam" id="PF23865"/>
    </source>
</evidence>